<dbReference type="Proteomes" id="UP000064201">
    <property type="component" value="Chromosome"/>
</dbReference>
<sequence length="1183" mass="132991">MKLLSLFHPRAHASGRYSFAALVLMLGVLLSLLAAVQVKQLLDGEAVDRFAFAADQVTIRIEERLDAYALVLRGAAGLFDASDAVTRTEWRDYVRKLRVSDTLERVLGIGFTRLLRPDELESHIAEIRAEGYPDYTVHPPGPRDIYTSIVFLEPFDARNQRAFGYDMFSESVRREAMIQARDTGRAALSGRVQLLQETGDDVQAGTLMYVPVYRVEMPTSTRAQRAEALKGWTYSPYRMTDLMTGILGDWELMEGEAVGLRIYDGPEVDSEGLLFSNSEIDSGAPSRFAQSREVNFNGRIWSLQFDHQSPQEAVAYTTAWATLGAGLLLSGLLFGLILSISGTRVRAEQIAARLTEELREQGEQLRQSEYRWRFAIAGSGGGLWDWDIAQDTMYFSPRWAEIMGVDESALGTSLDEWERRVHPDDRVAATSALRDYLEGRRARYVNEYRMQHEDGRWIWIQDRGIVVSRAEDGRPLRMIGTDTDITERKNDELALRAAHAESQRFRAALDYVSSYIYMKDTEGRYTFANHAGLELFGVTPEDLPGSDDNRFFPPETVRRLHKIDRRVLSGEQTTEEVEVVDPAGQRRVYLEIKAPIRDEIDPERIVGLLGISTDITTLKDHERQLERIAHYDPLTGLPNRVLLADRLHQAMAHSQRHGERLAVVYLDLDGFKAINDTHGHAAGDRMLVELAARMKGVMRAEDTLSRLGGDEFVAVLVDVDSVYACEPLLKRLLGAASEPVRIDDDRLQVSASLGVTFYPEAGQDLEADQLLRQADQAMYQAKLAGKGRFHVFDAERDRTARSHHETIEDIRRALGDEEFVLHYQPKVNMRTGEVIGVEALIRWQHPEHGLLPPARFLPEIENHPLSVELGEWVIERALKQMEEWGAEDGPALEVSVNVAAFQLRQSDFVERLQLLLEAHPEIAPRRLELEVLETSALGDMVEVTRRLEGCRALGVAVSLDDFGTGYASLTYLKRLPAGTVKVDQSFVRDILEDPEDLAILNGVMSLAEAFGRRVIAEGVETLEHGDMLLYLGCDLAQGYGIARPMPADRIPGWVSDWRPATHWAGLSRIGREDMPLMYASVAHRAWVMRVEAYLRGQSPQPPPLAEDREGLVHSLEHSGLLSPADLATLLQRHQEIHELVGELVRLRERGQGERALVRLDELHAQRDGLLDTLSGHLGSARTL</sequence>
<keyword evidence="5" id="KW-0472">Membrane</keyword>
<dbReference type="SMART" id="SM00267">
    <property type="entry name" value="GGDEF"/>
    <property type="match status" value="1"/>
</dbReference>
<dbReference type="SMART" id="SM00086">
    <property type="entry name" value="PAC"/>
    <property type="match status" value="2"/>
</dbReference>
<dbReference type="NCBIfam" id="TIGR00229">
    <property type="entry name" value="sensory_box"/>
    <property type="match status" value="2"/>
</dbReference>
<dbReference type="SMART" id="SM00091">
    <property type="entry name" value="PAS"/>
    <property type="match status" value="2"/>
</dbReference>
<evidence type="ECO:0000313" key="12">
    <source>
        <dbReference type="EMBL" id="AKJ95706.1"/>
    </source>
</evidence>
<dbReference type="PROSITE" id="PS50839">
    <property type="entry name" value="CHASE"/>
    <property type="match status" value="1"/>
</dbReference>
<dbReference type="STRING" id="106634.TVD_10200"/>
<keyword evidence="13" id="KW-1185">Reference proteome</keyword>
<comment type="subcellular location">
    <subcellularLocation>
        <location evidence="2">Membrane</location>
    </subcellularLocation>
</comment>
<dbReference type="CDD" id="cd01948">
    <property type="entry name" value="EAL"/>
    <property type="match status" value="1"/>
</dbReference>
<dbReference type="SMART" id="SM00052">
    <property type="entry name" value="EAL"/>
    <property type="match status" value="1"/>
</dbReference>
<organism evidence="12 13">
    <name type="scientific">Thioalkalivibrio versutus</name>
    <dbReference type="NCBI Taxonomy" id="106634"/>
    <lineage>
        <taxon>Bacteria</taxon>
        <taxon>Pseudomonadati</taxon>
        <taxon>Pseudomonadota</taxon>
        <taxon>Gammaproteobacteria</taxon>
        <taxon>Chromatiales</taxon>
        <taxon>Ectothiorhodospiraceae</taxon>
        <taxon>Thioalkalivibrio</taxon>
    </lineage>
</organism>
<dbReference type="InterPro" id="IPR043128">
    <property type="entry name" value="Rev_trsase/Diguanyl_cyclase"/>
</dbReference>
<dbReference type="InterPro" id="IPR042240">
    <property type="entry name" value="CHASE_sf"/>
</dbReference>
<evidence type="ECO:0000256" key="2">
    <source>
        <dbReference type="ARBA" id="ARBA00004370"/>
    </source>
</evidence>
<dbReference type="InterPro" id="IPR013656">
    <property type="entry name" value="PAS_4"/>
</dbReference>
<proteinExistence type="predicted"/>
<keyword evidence="3" id="KW-0812">Transmembrane</keyword>
<dbReference type="PROSITE" id="PS50112">
    <property type="entry name" value="PAS"/>
    <property type="match status" value="1"/>
</dbReference>
<feature type="domain" description="GGDEF" evidence="11">
    <location>
        <begin position="659"/>
        <end position="794"/>
    </location>
</feature>
<evidence type="ECO:0000259" key="7">
    <source>
        <dbReference type="PROSITE" id="PS50112"/>
    </source>
</evidence>
<dbReference type="PROSITE" id="PS50883">
    <property type="entry name" value="EAL"/>
    <property type="match status" value="1"/>
</dbReference>
<dbReference type="GO" id="GO:0007165">
    <property type="term" value="P:signal transduction"/>
    <property type="evidence" value="ECO:0007669"/>
    <property type="project" value="UniProtKB-ARBA"/>
</dbReference>
<evidence type="ECO:0000256" key="5">
    <source>
        <dbReference type="ARBA" id="ARBA00023136"/>
    </source>
</evidence>
<evidence type="ECO:0000256" key="1">
    <source>
        <dbReference type="ARBA" id="ARBA00001946"/>
    </source>
</evidence>
<dbReference type="Pfam" id="PF00563">
    <property type="entry name" value="EAL"/>
    <property type="match status" value="1"/>
</dbReference>
<evidence type="ECO:0000259" key="11">
    <source>
        <dbReference type="PROSITE" id="PS50887"/>
    </source>
</evidence>
<comment type="cofactor">
    <cofactor evidence="1">
        <name>Mg(2+)</name>
        <dbReference type="ChEBI" id="CHEBI:18420"/>
    </cofactor>
</comment>
<evidence type="ECO:0000259" key="9">
    <source>
        <dbReference type="PROSITE" id="PS50839"/>
    </source>
</evidence>
<dbReference type="CDD" id="cd01949">
    <property type="entry name" value="GGDEF"/>
    <property type="match status" value="1"/>
</dbReference>
<evidence type="ECO:0000256" key="6">
    <source>
        <dbReference type="SAM" id="Coils"/>
    </source>
</evidence>
<evidence type="ECO:0000256" key="3">
    <source>
        <dbReference type="ARBA" id="ARBA00022692"/>
    </source>
</evidence>
<feature type="domain" description="EAL" evidence="10">
    <location>
        <begin position="803"/>
        <end position="1058"/>
    </location>
</feature>
<dbReference type="PROSITE" id="PS50113">
    <property type="entry name" value="PAC"/>
    <property type="match status" value="2"/>
</dbReference>
<feature type="domain" description="PAC" evidence="8">
    <location>
        <begin position="444"/>
        <end position="497"/>
    </location>
</feature>
<dbReference type="InterPro" id="IPR001633">
    <property type="entry name" value="EAL_dom"/>
</dbReference>
<dbReference type="PROSITE" id="PS50887">
    <property type="entry name" value="GGDEF"/>
    <property type="match status" value="1"/>
</dbReference>
<dbReference type="InterPro" id="IPR035919">
    <property type="entry name" value="EAL_sf"/>
</dbReference>
<keyword evidence="4" id="KW-1133">Transmembrane helix</keyword>
<dbReference type="Pfam" id="PF03924">
    <property type="entry name" value="CHASE"/>
    <property type="match status" value="1"/>
</dbReference>
<dbReference type="Pfam" id="PF08447">
    <property type="entry name" value="PAS_3"/>
    <property type="match status" value="1"/>
</dbReference>
<dbReference type="SUPFAM" id="SSF141868">
    <property type="entry name" value="EAL domain-like"/>
    <property type="match status" value="1"/>
</dbReference>
<dbReference type="SUPFAM" id="SSF55073">
    <property type="entry name" value="Nucleotide cyclase"/>
    <property type="match status" value="1"/>
</dbReference>
<dbReference type="InterPro" id="IPR029787">
    <property type="entry name" value="Nucleotide_cyclase"/>
</dbReference>
<dbReference type="GO" id="GO:0016020">
    <property type="term" value="C:membrane"/>
    <property type="evidence" value="ECO:0007669"/>
    <property type="project" value="UniProtKB-SubCell"/>
</dbReference>
<reference evidence="12 13" key="1">
    <citation type="submission" date="2015-04" db="EMBL/GenBank/DDBJ databases">
        <title>Complete Sequence for the Genome of the Thioalkalivibrio versutus D301.</title>
        <authorList>
            <person name="Mu T."/>
            <person name="Zhou J."/>
            <person name="Xu X."/>
        </authorList>
    </citation>
    <scope>NUCLEOTIDE SEQUENCE [LARGE SCALE GENOMIC DNA]</scope>
    <source>
        <strain evidence="12 13">D301</strain>
    </source>
</reference>
<dbReference type="InterPro" id="IPR001610">
    <property type="entry name" value="PAC"/>
</dbReference>
<dbReference type="Pfam" id="PF00990">
    <property type="entry name" value="GGDEF"/>
    <property type="match status" value="1"/>
</dbReference>
<dbReference type="PANTHER" id="PTHR44757">
    <property type="entry name" value="DIGUANYLATE CYCLASE DGCP"/>
    <property type="match status" value="1"/>
</dbReference>
<feature type="domain" description="CHASE" evidence="9">
    <location>
        <begin position="146"/>
        <end position="304"/>
    </location>
</feature>
<dbReference type="EMBL" id="CP011367">
    <property type="protein sequence ID" value="AKJ95706.1"/>
    <property type="molecule type" value="Genomic_DNA"/>
</dbReference>
<dbReference type="InterPro" id="IPR052155">
    <property type="entry name" value="Biofilm_reg_signaling"/>
</dbReference>
<dbReference type="Gene3D" id="3.30.450.350">
    <property type="entry name" value="CHASE domain"/>
    <property type="match status" value="1"/>
</dbReference>
<dbReference type="InterPro" id="IPR006189">
    <property type="entry name" value="CHASE_dom"/>
</dbReference>
<feature type="domain" description="PAS" evidence="7">
    <location>
        <begin position="501"/>
        <end position="571"/>
    </location>
</feature>
<dbReference type="NCBIfam" id="TIGR00254">
    <property type="entry name" value="GGDEF"/>
    <property type="match status" value="1"/>
</dbReference>
<dbReference type="KEGG" id="tvr:TVD_10200"/>
<dbReference type="SUPFAM" id="SSF55785">
    <property type="entry name" value="PYP-like sensor domain (PAS domain)"/>
    <property type="match status" value="2"/>
</dbReference>
<dbReference type="Gene3D" id="3.30.450.20">
    <property type="entry name" value="PAS domain"/>
    <property type="match status" value="2"/>
</dbReference>
<dbReference type="InterPro" id="IPR013655">
    <property type="entry name" value="PAS_fold_3"/>
</dbReference>
<keyword evidence="6" id="KW-0175">Coiled coil</keyword>
<accession>A0A0G3GA99</accession>
<dbReference type="InterPro" id="IPR035965">
    <property type="entry name" value="PAS-like_dom_sf"/>
</dbReference>
<name>A0A0G3GA99_9GAMM</name>
<feature type="domain" description="PAC" evidence="8">
    <location>
        <begin position="573"/>
        <end position="627"/>
    </location>
</feature>
<evidence type="ECO:0000259" key="8">
    <source>
        <dbReference type="PROSITE" id="PS50113"/>
    </source>
</evidence>
<evidence type="ECO:0000313" key="13">
    <source>
        <dbReference type="Proteomes" id="UP000064201"/>
    </source>
</evidence>
<dbReference type="Gene3D" id="3.20.20.450">
    <property type="entry name" value="EAL domain"/>
    <property type="match status" value="1"/>
</dbReference>
<evidence type="ECO:0000259" key="10">
    <source>
        <dbReference type="PROSITE" id="PS50883"/>
    </source>
</evidence>
<dbReference type="Pfam" id="PF08448">
    <property type="entry name" value="PAS_4"/>
    <property type="match status" value="1"/>
</dbReference>
<dbReference type="InterPro" id="IPR000160">
    <property type="entry name" value="GGDEF_dom"/>
</dbReference>
<dbReference type="PATRIC" id="fig|106634.4.peg.2089"/>
<dbReference type="PANTHER" id="PTHR44757:SF2">
    <property type="entry name" value="BIOFILM ARCHITECTURE MAINTENANCE PROTEIN MBAA"/>
    <property type="match status" value="1"/>
</dbReference>
<dbReference type="InterPro" id="IPR000700">
    <property type="entry name" value="PAS-assoc_C"/>
</dbReference>
<gene>
    <name evidence="12" type="ORF">TVD_10200</name>
</gene>
<dbReference type="CDD" id="cd00130">
    <property type="entry name" value="PAS"/>
    <property type="match status" value="2"/>
</dbReference>
<dbReference type="GO" id="GO:0003824">
    <property type="term" value="F:catalytic activity"/>
    <property type="evidence" value="ECO:0007669"/>
    <property type="project" value="UniProtKB-ARBA"/>
</dbReference>
<dbReference type="AlphaFoldDB" id="A0A0G3GA99"/>
<dbReference type="Gene3D" id="3.30.70.270">
    <property type="match status" value="1"/>
</dbReference>
<evidence type="ECO:0000256" key="4">
    <source>
        <dbReference type="ARBA" id="ARBA00022989"/>
    </source>
</evidence>
<protein>
    <submittedName>
        <fullName evidence="12">Diguanylate cyclase</fullName>
    </submittedName>
</protein>
<feature type="coiled-coil region" evidence="6">
    <location>
        <begin position="344"/>
        <end position="371"/>
    </location>
</feature>
<dbReference type="SMART" id="SM01079">
    <property type="entry name" value="CHASE"/>
    <property type="match status" value="1"/>
</dbReference>
<dbReference type="FunFam" id="3.30.70.270:FF:000001">
    <property type="entry name" value="Diguanylate cyclase domain protein"/>
    <property type="match status" value="1"/>
</dbReference>
<dbReference type="InterPro" id="IPR000014">
    <property type="entry name" value="PAS"/>
</dbReference>